<dbReference type="Proteomes" id="UP000628109">
    <property type="component" value="Unassembled WGS sequence"/>
</dbReference>
<dbReference type="SUPFAM" id="SSF54292">
    <property type="entry name" value="2Fe-2S ferredoxin-like"/>
    <property type="match status" value="1"/>
</dbReference>
<accession>A0ABQ1EY18</accession>
<evidence type="ECO:0000313" key="4">
    <source>
        <dbReference type="Proteomes" id="UP000628109"/>
    </source>
</evidence>
<evidence type="ECO:0000256" key="1">
    <source>
        <dbReference type="SAM" id="MobiDB-lite"/>
    </source>
</evidence>
<dbReference type="InterPro" id="IPR012675">
    <property type="entry name" value="Beta-grasp_dom_sf"/>
</dbReference>
<dbReference type="Gene3D" id="3.10.450.50">
    <property type="match status" value="1"/>
</dbReference>
<dbReference type="InterPro" id="IPR037401">
    <property type="entry name" value="SnoaL-like"/>
</dbReference>
<dbReference type="InterPro" id="IPR036010">
    <property type="entry name" value="2Fe-2S_ferredoxin-like_sf"/>
</dbReference>
<organism evidence="3 4">
    <name type="scientific">Sphingobium fuliginis (strain ATCC 27551)</name>
    <dbReference type="NCBI Taxonomy" id="336203"/>
    <lineage>
        <taxon>Bacteria</taxon>
        <taxon>Pseudomonadati</taxon>
        <taxon>Pseudomonadota</taxon>
        <taxon>Alphaproteobacteria</taxon>
        <taxon>Sphingomonadales</taxon>
        <taxon>Sphingomonadaceae</taxon>
        <taxon>Sphingobium</taxon>
    </lineage>
</organism>
<keyword evidence="4" id="KW-1185">Reference proteome</keyword>
<dbReference type="InterPro" id="IPR011721">
    <property type="entry name" value="CHP02096"/>
</dbReference>
<feature type="region of interest" description="Disordered" evidence="1">
    <location>
        <begin position="21"/>
        <end position="41"/>
    </location>
</feature>
<name>A0ABQ1EY18_SPHSA</name>
<dbReference type="EMBL" id="BMDU01000004">
    <property type="protein sequence ID" value="GFZ91140.1"/>
    <property type="molecule type" value="Genomic_DNA"/>
</dbReference>
<reference evidence="4" key="1">
    <citation type="journal article" date="2019" name="Int. J. Syst. Evol. Microbiol.">
        <title>The Global Catalogue of Microorganisms (GCM) 10K type strain sequencing project: providing services to taxonomists for standard genome sequencing and annotation.</title>
        <authorList>
            <consortium name="The Broad Institute Genomics Platform"/>
            <consortium name="The Broad Institute Genome Sequencing Center for Infectious Disease"/>
            <person name="Wu L."/>
            <person name="Ma J."/>
        </authorList>
    </citation>
    <scope>NUCLEOTIDE SEQUENCE [LARGE SCALE GENOMIC DNA]</scope>
    <source>
        <strain evidence="4">CCM 7327</strain>
    </source>
</reference>
<dbReference type="NCBIfam" id="TIGR02096">
    <property type="entry name" value="ketosteroid isomerase-related protein"/>
    <property type="match status" value="1"/>
</dbReference>
<gene>
    <name evidence="3" type="ORF">GCM10019071_21510</name>
</gene>
<dbReference type="Gene3D" id="3.10.20.30">
    <property type="match status" value="1"/>
</dbReference>
<proteinExistence type="predicted"/>
<dbReference type="InterPro" id="IPR032710">
    <property type="entry name" value="NTF2-like_dom_sf"/>
</dbReference>
<feature type="domain" description="SnoaL-like" evidence="2">
    <location>
        <begin position="82"/>
        <end position="191"/>
    </location>
</feature>
<evidence type="ECO:0000313" key="3">
    <source>
        <dbReference type="EMBL" id="GFZ91140.1"/>
    </source>
</evidence>
<protein>
    <recommendedName>
        <fullName evidence="2">SnoaL-like domain-containing protein</fullName>
    </recommendedName>
</protein>
<sequence>MVQIFVTGRDGAEHACHAHVDDERAAGLPPLGPDENDLLDSSDHRIDRSRLSCQVPLTVELDGLRHHRAGGLNAMAADLLGRYYEAFNRGDSAAMLDLLAQDVVHEPSQGSVREGKAAFAQFLDHMNRCYRERVIDPVFLASADGKRAAAEFMLEGEYLETDGDLPPASGQRYILRVGAFFELRDGAIARVSNHYNLADWLDQVKAE</sequence>
<evidence type="ECO:0000259" key="2">
    <source>
        <dbReference type="Pfam" id="PF12680"/>
    </source>
</evidence>
<dbReference type="SUPFAM" id="SSF54427">
    <property type="entry name" value="NTF2-like"/>
    <property type="match status" value="1"/>
</dbReference>
<dbReference type="Pfam" id="PF12680">
    <property type="entry name" value="SnoaL_2"/>
    <property type="match status" value="1"/>
</dbReference>
<comment type="caution">
    <text evidence="3">The sequence shown here is derived from an EMBL/GenBank/DDBJ whole genome shotgun (WGS) entry which is preliminary data.</text>
</comment>